<dbReference type="Proteomes" id="UP000324748">
    <property type="component" value="Unassembled WGS sequence"/>
</dbReference>
<gene>
    <name evidence="1" type="ORF">PGT21_023360</name>
</gene>
<dbReference type="EMBL" id="VSWC01000080">
    <property type="protein sequence ID" value="KAA1093062.1"/>
    <property type="molecule type" value="Genomic_DNA"/>
</dbReference>
<proteinExistence type="predicted"/>
<keyword evidence="2" id="KW-1185">Reference proteome</keyword>
<sequence length="71" mass="8325">METVDPIVLHTDSMPAQFKIFSFKFLSAVPTNLQYAKERRPDAAWHWKRLIDPVSQPFQCLWSPLKTSLTY</sequence>
<dbReference type="AlphaFoldDB" id="A0A5B0NWD6"/>
<reference evidence="1 2" key="1">
    <citation type="submission" date="2019-05" db="EMBL/GenBank/DDBJ databases">
        <title>Emergence of the Ug99 lineage of the wheat stem rust pathogen through somatic hybridization.</title>
        <authorList>
            <person name="Li F."/>
            <person name="Upadhyaya N.M."/>
            <person name="Sperschneider J."/>
            <person name="Matny O."/>
            <person name="Nguyen-Phuc H."/>
            <person name="Mago R."/>
            <person name="Raley C."/>
            <person name="Miller M.E."/>
            <person name="Silverstein K.A.T."/>
            <person name="Henningsen E."/>
            <person name="Hirsch C.D."/>
            <person name="Visser B."/>
            <person name="Pretorius Z.A."/>
            <person name="Steffenson B.J."/>
            <person name="Schwessinger B."/>
            <person name="Dodds P.N."/>
            <person name="Figueroa M."/>
        </authorList>
    </citation>
    <scope>NUCLEOTIDE SEQUENCE [LARGE SCALE GENOMIC DNA]</scope>
    <source>
        <strain evidence="1">21-0</strain>
    </source>
</reference>
<comment type="caution">
    <text evidence="1">The sequence shown here is derived from an EMBL/GenBank/DDBJ whole genome shotgun (WGS) entry which is preliminary data.</text>
</comment>
<evidence type="ECO:0000313" key="2">
    <source>
        <dbReference type="Proteomes" id="UP000324748"/>
    </source>
</evidence>
<protein>
    <submittedName>
        <fullName evidence="1">Uncharacterized protein</fullName>
    </submittedName>
</protein>
<accession>A0A5B0NWD6</accession>
<name>A0A5B0NWD6_PUCGR</name>
<organism evidence="1 2">
    <name type="scientific">Puccinia graminis f. sp. tritici</name>
    <dbReference type="NCBI Taxonomy" id="56615"/>
    <lineage>
        <taxon>Eukaryota</taxon>
        <taxon>Fungi</taxon>
        <taxon>Dikarya</taxon>
        <taxon>Basidiomycota</taxon>
        <taxon>Pucciniomycotina</taxon>
        <taxon>Pucciniomycetes</taxon>
        <taxon>Pucciniales</taxon>
        <taxon>Pucciniaceae</taxon>
        <taxon>Puccinia</taxon>
    </lineage>
</organism>
<evidence type="ECO:0000313" key="1">
    <source>
        <dbReference type="EMBL" id="KAA1093062.1"/>
    </source>
</evidence>